<reference evidence="2" key="1">
    <citation type="journal article" date="2014" name="Front. Microbiol.">
        <title>High frequency of phylogenetically diverse reductive dehalogenase-homologous genes in deep subseafloor sedimentary metagenomes.</title>
        <authorList>
            <person name="Kawai M."/>
            <person name="Futagami T."/>
            <person name="Toyoda A."/>
            <person name="Takaki Y."/>
            <person name="Nishi S."/>
            <person name="Hori S."/>
            <person name="Arai W."/>
            <person name="Tsubouchi T."/>
            <person name="Morono Y."/>
            <person name="Uchiyama I."/>
            <person name="Ito T."/>
            <person name="Fujiyama A."/>
            <person name="Inagaki F."/>
            <person name="Takami H."/>
        </authorList>
    </citation>
    <scope>NUCLEOTIDE SEQUENCE</scope>
    <source>
        <strain evidence="2">Expedition CK06-06</strain>
    </source>
</reference>
<dbReference type="PANTHER" id="PTHR30576:SF0">
    <property type="entry name" value="UNDECAPRENYL-PHOSPHATE N-ACETYLGALACTOSAMINYL 1-PHOSPHATE TRANSFERASE-RELATED"/>
    <property type="match status" value="1"/>
</dbReference>
<feature type="non-terminal residue" evidence="2">
    <location>
        <position position="1"/>
    </location>
</feature>
<proteinExistence type="predicted"/>
<dbReference type="InterPro" id="IPR003362">
    <property type="entry name" value="Bact_transf"/>
</dbReference>
<protein>
    <recommendedName>
        <fullName evidence="1">Bacterial sugar transferase domain-containing protein</fullName>
    </recommendedName>
</protein>
<comment type="caution">
    <text evidence="2">The sequence shown here is derived from an EMBL/GenBank/DDBJ whole genome shotgun (WGS) entry which is preliminary data.</text>
</comment>
<gene>
    <name evidence="2" type="ORF">S01H1_68981</name>
</gene>
<dbReference type="AlphaFoldDB" id="X0YHR0"/>
<organism evidence="2">
    <name type="scientific">marine sediment metagenome</name>
    <dbReference type="NCBI Taxonomy" id="412755"/>
    <lineage>
        <taxon>unclassified sequences</taxon>
        <taxon>metagenomes</taxon>
        <taxon>ecological metagenomes</taxon>
    </lineage>
</organism>
<dbReference type="EMBL" id="BARS01045769">
    <property type="protein sequence ID" value="GAG36361.1"/>
    <property type="molecule type" value="Genomic_DNA"/>
</dbReference>
<accession>X0YHR0</accession>
<dbReference type="Pfam" id="PF02397">
    <property type="entry name" value="Bac_transf"/>
    <property type="match status" value="1"/>
</dbReference>
<feature type="domain" description="Bacterial sugar transferase" evidence="1">
    <location>
        <begin position="3"/>
        <end position="54"/>
    </location>
</feature>
<name>X0YHR0_9ZZZZ</name>
<dbReference type="PANTHER" id="PTHR30576">
    <property type="entry name" value="COLANIC BIOSYNTHESIS UDP-GLUCOSE LIPID CARRIER TRANSFERASE"/>
    <property type="match status" value="1"/>
</dbReference>
<evidence type="ECO:0000313" key="2">
    <source>
        <dbReference type="EMBL" id="GAG36361.1"/>
    </source>
</evidence>
<evidence type="ECO:0000259" key="1">
    <source>
        <dbReference type="Pfam" id="PF02397"/>
    </source>
</evidence>
<sequence>GCHLLTPGITGWAQINGRDTISIPEKVELDNWYMNNRSLWLDLMIIWTTVIRVLRAQGVDH</sequence>
<dbReference type="GO" id="GO:0016780">
    <property type="term" value="F:phosphotransferase activity, for other substituted phosphate groups"/>
    <property type="evidence" value="ECO:0007669"/>
    <property type="project" value="TreeGrafter"/>
</dbReference>